<evidence type="ECO:0000313" key="1">
    <source>
        <dbReference type="EMBL" id="ABF22591.1"/>
    </source>
</evidence>
<protein>
    <submittedName>
        <fullName evidence="1">Uncharacterized protein</fullName>
    </submittedName>
</protein>
<sequence>MYRLSCGVCGKYFFLSYLTKKWYYCPNCGNEVKGVNK</sequence>
<dbReference type="GeneID" id="5130598"/>
<accession>Q0GXT5</accession>
<keyword evidence="2" id="KW-1185">Reference proteome</keyword>
<dbReference type="Proteomes" id="UP000001250">
    <property type="component" value="Segment"/>
</dbReference>
<dbReference type="KEGG" id="vg:5130598"/>
<proteinExistence type="predicted"/>
<evidence type="ECO:0000313" key="2">
    <source>
        <dbReference type="Proteomes" id="UP000001250"/>
    </source>
</evidence>
<dbReference type="EMBL" id="DQ490056">
    <property type="protein sequence ID" value="ABF22591.1"/>
    <property type="molecule type" value="Genomic_DNA"/>
</dbReference>
<name>Q0GXT5_9CAUD</name>
<organism evidence="1 2">
    <name type="scientific">Lactococcus phage Q54</name>
    <dbReference type="NCBI Taxonomy" id="382685"/>
    <lineage>
        <taxon>Viruses</taxon>
        <taxon>Duplodnaviria</taxon>
        <taxon>Heunggongvirae</taxon>
        <taxon>Uroviricota</taxon>
        <taxon>Caudoviricetes</taxon>
        <taxon>Questintvirus</taxon>
        <taxon>Questintvirus Q54</taxon>
    </lineage>
</organism>
<reference evidence="1 2" key="1">
    <citation type="journal article" date="2006" name="J. Bacteriol.">
        <title>Genome sequence and global gene expression of Q54, a new phage species linking the 936 and c2 phage species of Lactococcus lactis.</title>
        <authorList>
            <person name="Fortier L.C."/>
            <person name="Bransi A."/>
            <person name="Moineau S."/>
        </authorList>
    </citation>
    <scope>NUCLEOTIDE SEQUENCE</scope>
</reference>
<dbReference type="RefSeq" id="YP_762606.1">
    <property type="nucleotide sequence ID" value="NC_008364.1"/>
</dbReference>